<evidence type="ECO:0000256" key="7">
    <source>
        <dbReference type="SAM" id="Phobius"/>
    </source>
</evidence>
<dbReference type="InterPro" id="IPR003838">
    <property type="entry name" value="ABC3_permease_C"/>
</dbReference>
<comment type="similarity">
    <text evidence="6">Belongs to the ABC-4 integral membrane protein family.</text>
</comment>
<comment type="subcellular location">
    <subcellularLocation>
        <location evidence="1">Cell membrane</location>
        <topology evidence="1">Multi-pass membrane protein</topology>
    </subcellularLocation>
</comment>
<dbReference type="PANTHER" id="PTHR30572">
    <property type="entry name" value="MEMBRANE COMPONENT OF TRANSPORTER-RELATED"/>
    <property type="match status" value="1"/>
</dbReference>
<keyword evidence="2" id="KW-1003">Cell membrane</keyword>
<feature type="transmembrane region" description="Helical" evidence="7">
    <location>
        <begin position="819"/>
        <end position="836"/>
    </location>
</feature>
<feature type="transmembrane region" description="Helical" evidence="7">
    <location>
        <begin position="297"/>
        <end position="320"/>
    </location>
</feature>
<organism evidence="9 10">
    <name type="scientific">Paraclostridium sordellii</name>
    <name type="common">Clostridium sordellii</name>
    <dbReference type="NCBI Taxonomy" id="1505"/>
    <lineage>
        <taxon>Bacteria</taxon>
        <taxon>Bacillati</taxon>
        <taxon>Bacillota</taxon>
        <taxon>Clostridia</taxon>
        <taxon>Peptostreptococcales</taxon>
        <taxon>Peptostreptococcaceae</taxon>
        <taxon>Paraclostridium</taxon>
    </lineage>
</organism>
<evidence type="ECO:0000256" key="5">
    <source>
        <dbReference type="ARBA" id="ARBA00023136"/>
    </source>
</evidence>
<protein>
    <submittedName>
        <fullName evidence="9">ABC transporter permease</fullName>
    </submittedName>
</protein>
<feature type="domain" description="ABC3 transporter permease C-terminal" evidence="8">
    <location>
        <begin position="729"/>
        <end position="845"/>
    </location>
</feature>
<keyword evidence="4 7" id="KW-1133">Transmembrane helix</keyword>
<evidence type="ECO:0000256" key="6">
    <source>
        <dbReference type="ARBA" id="ARBA00038076"/>
    </source>
</evidence>
<feature type="transmembrane region" description="Helical" evidence="7">
    <location>
        <begin position="724"/>
        <end position="742"/>
    </location>
</feature>
<feature type="transmembrane region" description="Helical" evidence="7">
    <location>
        <begin position="418"/>
        <end position="437"/>
    </location>
</feature>
<name>A0A9P1P8I1_PARSO</name>
<dbReference type="Pfam" id="PF02687">
    <property type="entry name" value="FtsX"/>
    <property type="match status" value="2"/>
</dbReference>
<sequence>MKSWKIVGKYLKSYKSRSIAIIISMIFSISLIVGVGTLRETNNNVELQSMKYKTGPYQVVFNGINEKQLEKLSKNDNIEHLGVQYLYKSTAKEERQNIDIMGANNDYILSSSKLKEGRLPENKNEIVAEEWVLNLLGIDLKPNQEITLKVENGNNGYRVEAFKLVGILNDMAVNKLNGRRNLFIKSDIKNTDVLFANVEFKKGVNIESEINKISRQMGIPKENVHVQDDMLSLENIKNTTSIDDIEFISLVSLVCGFVIYGIFNISIYSRIREYSLLRAVGFNNFDIFKMVIQELGILYIIALPIGIVAGFIGAVVFNSISKNITTNIILHGELVKLNIIIPISIILISVIFIGIIMIIISYLLYRQIRKISIIDGIKKNFNTNNLKKNIISVTKLRKFMKTYAALSFKNIFRNKKTFTIITASLSICGIFFILSSYKLSIIEKRGDYRNWGGYYNSDLQIDVASDDKSKGIPNKYKVDISELDGVKNLETSQLVPSKLILNESDISNKKYFDNLNESVSDMYFNSYLGKDKNTNELLLKNSFRGYNDAALNKLKNYVIKGNINIKKMKEEDIAVLCVPQTNEDSMSALPEGKSVLNIKPGDKVTVKFRENKTLDDKYYKLEDKNDKYIYKTFKVGAIVSYNYMYDAFERSVPSSNVIVSENIFKKDTGISDYYTINVDMKDGYSDKKLEKEISNITSKGKNIVLRNLVQEKENTRALYEKSKIYSIGITLIIFSIVIINIINNVNYNIVSRTNEFGMLRAVGLNEIDLKKMIVFEGVLYWIISSVVIVVTSIFLQIGMYKLLNISLIGIKFNINFVDYGIVILINLILIISVTYFKANKIKNTSIVENIRNLD</sequence>
<evidence type="ECO:0000256" key="2">
    <source>
        <dbReference type="ARBA" id="ARBA00022475"/>
    </source>
</evidence>
<feature type="transmembrane region" description="Helical" evidence="7">
    <location>
        <begin position="340"/>
        <end position="365"/>
    </location>
</feature>
<evidence type="ECO:0000256" key="3">
    <source>
        <dbReference type="ARBA" id="ARBA00022692"/>
    </source>
</evidence>
<keyword evidence="3 7" id="KW-0812">Transmembrane</keyword>
<evidence type="ECO:0000313" key="9">
    <source>
        <dbReference type="EMBL" id="CEN31377.1"/>
    </source>
</evidence>
<dbReference type="PANTHER" id="PTHR30572:SF4">
    <property type="entry name" value="ABC TRANSPORTER PERMEASE YTRF"/>
    <property type="match status" value="1"/>
</dbReference>
<feature type="domain" description="ABC3 transporter permease C-terminal" evidence="8">
    <location>
        <begin position="247"/>
        <end position="373"/>
    </location>
</feature>
<dbReference type="GO" id="GO:0022857">
    <property type="term" value="F:transmembrane transporter activity"/>
    <property type="evidence" value="ECO:0007669"/>
    <property type="project" value="TreeGrafter"/>
</dbReference>
<dbReference type="Proteomes" id="UP000049685">
    <property type="component" value="Unassembled WGS sequence"/>
</dbReference>
<gene>
    <name evidence="9" type="ORF">UMC4404_32091</name>
</gene>
<dbReference type="RefSeq" id="WP_057557020.1">
    <property type="nucleotide sequence ID" value="NZ_CDNY01000001.1"/>
</dbReference>
<proteinExistence type="inferred from homology"/>
<dbReference type="EMBL" id="CDNY01000001">
    <property type="protein sequence ID" value="CEN31377.1"/>
    <property type="molecule type" value="Genomic_DNA"/>
</dbReference>
<evidence type="ECO:0000256" key="4">
    <source>
        <dbReference type="ARBA" id="ARBA00022989"/>
    </source>
</evidence>
<dbReference type="InterPro" id="IPR050250">
    <property type="entry name" value="Macrolide_Exporter_MacB"/>
</dbReference>
<dbReference type="AlphaFoldDB" id="A0A9P1P8I1"/>
<reference evidence="10" key="1">
    <citation type="submission" date="2015-01" db="EMBL/GenBank/DDBJ databases">
        <authorList>
            <person name="Aslett A.Martin."/>
            <person name="De Silva Nishadi"/>
        </authorList>
    </citation>
    <scope>NUCLEOTIDE SEQUENCE [LARGE SCALE GENOMIC DNA]</scope>
    <source>
        <strain evidence="10">UMC4404</strain>
    </source>
</reference>
<evidence type="ECO:0000313" key="10">
    <source>
        <dbReference type="Proteomes" id="UP000049685"/>
    </source>
</evidence>
<keyword evidence="5 7" id="KW-0472">Membrane</keyword>
<accession>A0A9P1P8I1</accession>
<comment type="caution">
    <text evidence="9">The sequence shown here is derived from an EMBL/GenBank/DDBJ whole genome shotgun (WGS) entry which is preliminary data.</text>
</comment>
<feature type="transmembrane region" description="Helical" evidence="7">
    <location>
        <begin position="20"/>
        <end position="38"/>
    </location>
</feature>
<feature type="transmembrane region" description="Helical" evidence="7">
    <location>
        <begin position="778"/>
        <end position="799"/>
    </location>
</feature>
<dbReference type="GO" id="GO:0005886">
    <property type="term" value="C:plasma membrane"/>
    <property type="evidence" value="ECO:0007669"/>
    <property type="project" value="UniProtKB-SubCell"/>
</dbReference>
<evidence type="ECO:0000256" key="1">
    <source>
        <dbReference type="ARBA" id="ARBA00004651"/>
    </source>
</evidence>
<feature type="transmembrane region" description="Helical" evidence="7">
    <location>
        <begin position="247"/>
        <end position="268"/>
    </location>
</feature>
<evidence type="ECO:0000259" key="8">
    <source>
        <dbReference type="Pfam" id="PF02687"/>
    </source>
</evidence>